<evidence type="ECO:0000256" key="3">
    <source>
        <dbReference type="ARBA" id="ARBA00022448"/>
    </source>
</evidence>
<feature type="transmembrane region" description="Helical" evidence="12">
    <location>
        <begin position="252"/>
        <end position="272"/>
    </location>
</feature>
<evidence type="ECO:0000256" key="8">
    <source>
        <dbReference type="ARBA" id="ARBA00022989"/>
    </source>
</evidence>
<feature type="transmembrane region" description="Helical" evidence="12">
    <location>
        <begin position="567"/>
        <end position="585"/>
    </location>
</feature>
<dbReference type="GO" id="GO:0046872">
    <property type="term" value="F:metal ion binding"/>
    <property type="evidence" value="ECO:0007669"/>
    <property type="project" value="UniProtKB-KW"/>
</dbReference>
<dbReference type="EMBL" id="JACKWZ010000001">
    <property type="protein sequence ID" value="KAF9424824.1"/>
    <property type="molecule type" value="Genomic_DNA"/>
</dbReference>
<dbReference type="PANTHER" id="PTHR15422">
    <property type="entry name" value="OS05G0565100 PROTEIN"/>
    <property type="match status" value="1"/>
</dbReference>
<feature type="domain" description="Cytochrome b561" evidence="14">
    <location>
        <begin position="460"/>
        <end position="587"/>
    </location>
</feature>
<feature type="transmembrane region" description="Helical" evidence="12">
    <location>
        <begin position="366"/>
        <end position="387"/>
    </location>
</feature>
<keyword evidence="6" id="KW-0479">Metal-binding</keyword>
<keyword evidence="7" id="KW-0249">Electron transport</keyword>
<feature type="transmembrane region" description="Helical" evidence="12">
    <location>
        <begin position="433"/>
        <end position="454"/>
    </location>
</feature>
<evidence type="ECO:0000259" key="14">
    <source>
        <dbReference type="SMART" id="SM00665"/>
    </source>
</evidence>
<feature type="transmembrane region" description="Helical" evidence="12">
    <location>
        <begin position="71"/>
        <end position="95"/>
    </location>
</feature>
<evidence type="ECO:0000256" key="7">
    <source>
        <dbReference type="ARBA" id="ARBA00022982"/>
    </source>
</evidence>
<dbReference type="GO" id="GO:0140571">
    <property type="term" value="F:transmembrane ascorbate ferrireductase activity"/>
    <property type="evidence" value="ECO:0007669"/>
    <property type="project" value="UniProtKB-EC"/>
</dbReference>
<evidence type="ECO:0000256" key="9">
    <source>
        <dbReference type="ARBA" id="ARBA00023004"/>
    </source>
</evidence>
<evidence type="ECO:0000256" key="4">
    <source>
        <dbReference type="ARBA" id="ARBA00022617"/>
    </source>
</evidence>
<feature type="transmembrane region" description="Helical" evidence="12">
    <location>
        <begin position="652"/>
        <end position="674"/>
    </location>
</feature>
<dbReference type="InterPro" id="IPR006593">
    <property type="entry name" value="Cyt_b561/ferric_Rdtase_TM"/>
</dbReference>
<feature type="transmembrane region" description="Helical" evidence="12">
    <location>
        <begin position="721"/>
        <end position="740"/>
    </location>
</feature>
<dbReference type="GO" id="GO:0140575">
    <property type="term" value="F:transmembrane monodehydroascorbate reductase activity"/>
    <property type="evidence" value="ECO:0007669"/>
    <property type="project" value="InterPro"/>
</dbReference>
<dbReference type="Pfam" id="PF03188">
    <property type="entry name" value="Cytochrom_B561"/>
    <property type="match status" value="4"/>
</dbReference>
<gene>
    <name evidence="15" type="ORF">HW555_000125</name>
</gene>
<comment type="caution">
    <text evidence="15">The sequence shown here is derived from an EMBL/GenBank/DDBJ whole genome shotgun (WGS) entry which is preliminary data.</text>
</comment>
<feature type="transmembrane region" description="Helical" evidence="12">
    <location>
        <begin position="154"/>
        <end position="175"/>
    </location>
</feature>
<evidence type="ECO:0000256" key="6">
    <source>
        <dbReference type="ARBA" id="ARBA00022723"/>
    </source>
</evidence>
<keyword evidence="8 12" id="KW-1133">Transmembrane helix</keyword>
<name>A0A835LCD8_SPOEX</name>
<proteinExistence type="predicted"/>
<accession>A0A835LCD8</accession>
<keyword evidence="4" id="KW-0349">Heme</keyword>
<feature type="transmembrane region" description="Helical" evidence="12">
    <location>
        <begin position="534"/>
        <end position="555"/>
    </location>
</feature>
<sequence length="782" mass="84151">MNAINTLAHLLMGGALFLTISLIDGESIARLKGHACTTIIGVTILCSQAILSVNPYAGFEDNFMYPRKSKVYWIIQIIGSLLVVAGACVGVALVFETSNITLPFPIPVTINTRHLQTSHAIVGFLVLLLGSVSLVGAIANLLLGEKIKSFMKTLYVVVGTITIIMAYIAICIKFGDYNKAMSTFGLSNATIPLGITFAVLSFVALLVMMCARVIMTGRCMNVLNTITQLLMGGAGFFGIALGDLVSLKKLNIHSILTAIGLTILCSQAILLVNPYKGFNDNFKFPKKTKFYWIIQIIGCVLVLAGACLGIAMISEGLSGILNQGKHLQTSHGITGFIVMLLVSVKLVGAIVNLIFADRLSNFMKILYVIVSIVTIVMGYISVCIKYGDVNVSNFSSPAWAISFSVLTMVSLLLMSGARVLMTVYVGCMNVMNTVTHVLMGGAGFFGIAIGEMGFLRKFSAHTFLSVIGLTILCSQAILLVNPYRGSKDSLKYSKKTKTYWIVQIVGCSLVFIGACLGISLVADFYKHFSSPHGVMGFLVMLLVSVKLVGAIANLILGERLNSLMKTLDLIVAIVTIIIAYIAISIKYGDFNVIGNFGSSGWAITFAVLTMVSLLFMTGARLTILCSQAILLVNPYRGSKDSLKYSKKTKTYWIVQIVGCSLVFIGACLGISLVADFYKHFSSPHGVMGFLVMLLVSVKLVGAIANLILGERLNSLMKTLDVIVAIVTIIIAYIAISIKYGDFNVIGNFGSSGWAITFAVLTMVSLLFMTGARVFYTGSINFE</sequence>
<feature type="transmembrane region" description="Helical" evidence="12">
    <location>
        <begin position="35"/>
        <end position="59"/>
    </location>
</feature>
<comment type="subcellular location">
    <subcellularLocation>
        <location evidence="2">Membrane</location>
        <topology evidence="2">Multi-pass membrane protein</topology>
    </subcellularLocation>
</comment>
<dbReference type="EC" id="7.2.1.3" evidence="11"/>
<evidence type="ECO:0000256" key="12">
    <source>
        <dbReference type="SAM" id="Phobius"/>
    </source>
</evidence>
<feature type="transmembrane region" description="Helical" evidence="12">
    <location>
        <begin position="121"/>
        <end position="142"/>
    </location>
</feature>
<feature type="signal peptide" evidence="13">
    <location>
        <begin position="1"/>
        <end position="25"/>
    </location>
</feature>
<dbReference type="AlphaFoldDB" id="A0A835LCD8"/>
<evidence type="ECO:0000256" key="13">
    <source>
        <dbReference type="SAM" id="SignalP"/>
    </source>
</evidence>
<keyword evidence="16" id="KW-1185">Reference proteome</keyword>
<feature type="transmembrane region" description="Helical" evidence="12">
    <location>
        <begin position="605"/>
        <end position="632"/>
    </location>
</feature>
<feature type="chain" id="PRO_5032941600" description="ascorbate ferrireductase (transmembrane)" evidence="13">
    <location>
        <begin position="26"/>
        <end position="782"/>
    </location>
</feature>
<keyword evidence="3" id="KW-0813">Transport</keyword>
<feature type="transmembrane region" description="Helical" evidence="12">
    <location>
        <begin position="752"/>
        <end position="775"/>
    </location>
</feature>
<feature type="transmembrane region" description="Helical" evidence="12">
    <location>
        <begin position="222"/>
        <end position="240"/>
    </location>
</feature>
<evidence type="ECO:0000256" key="1">
    <source>
        <dbReference type="ARBA" id="ARBA00001970"/>
    </source>
</evidence>
<feature type="transmembrane region" description="Helical" evidence="12">
    <location>
        <begin position="686"/>
        <end position="709"/>
    </location>
</feature>
<evidence type="ECO:0000256" key="5">
    <source>
        <dbReference type="ARBA" id="ARBA00022692"/>
    </source>
</evidence>
<feature type="transmembrane region" description="Helical" evidence="12">
    <location>
        <begin position="195"/>
        <end position="215"/>
    </location>
</feature>
<keyword evidence="10 12" id="KW-0472">Membrane</keyword>
<feature type="transmembrane region" description="Helical" evidence="12">
    <location>
        <begin position="460"/>
        <end position="480"/>
    </location>
</feature>
<feature type="transmembrane region" description="Helical" evidence="12">
    <location>
        <begin position="399"/>
        <end position="421"/>
    </location>
</feature>
<dbReference type="Gene3D" id="1.20.120.1770">
    <property type="match status" value="4"/>
</dbReference>
<evidence type="ECO:0000256" key="2">
    <source>
        <dbReference type="ARBA" id="ARBA00004141"/>
    </source>
</evidence>
<organism evidence="15 16">
    <name type="scientific">Spodoptera exigua</name>
    <name type="common">Beet armyworm</name>
    <name type="synonym">Noctua fulgens</name>
    <dbReference type="NCBI Taxonomy" id="7107"/>
    <lineage>
        <taxon>Eukaryota</taxon>
        <taxon>Metazoa</taxon>
        <taxon>Ecdysozoa</taxon>
        <taxon>Arthropoda</taxon>
        <taxon>Hexapoda</taxon>
        <taxon>Insecta</taxon>
        <taxon>Pterygota</taxon>
        <taxon>Neoptera</taxon>
        <taxon>Endopterygota</taxon>
        <taxon>Lepidoptera</taxon>
        <taxon>Glossata</taxon>
        <taxon>Ditrysia</taxon>
        <taxon>Noctuoidea</taxon>
        <taxon>Noctuidae</taxon>
        <taxon>Amphipyrinae</taxon>
        <taxon>Spodoptera</taxon>
    </lineage>
</organism>
<feature type="transmembrane region" description="Helical" evidence="12">
    <location>
        <begin position="292"/>
        <end position="313"/>
    </location>
</feature>
<keyword evidence="9" id="KW-0408">Iron</keyword>
<evidence type="ECO:0000313" key="16">
    <source>
        <dbReference type="Proteomes" id="UP000648187"/>
    </source>
</evidence>
<comment type="cofactor">
    <cofactor evidence="1">
        <name>heme b</name>
        <dbReference type="ChEBI" id="CHEBI:60344"/>
    </cofactor>
</comment>
<evidence type="ECO:0000256" key="10">
    <source>
        <dbReference type="ARBA" id="ARBA00023136"/>
    </source>
</evidence>
<keyword evidence="13" id="KW-0732">Signal</keyword>
<dbReference type="InterPro" id="IPR045150">
    <property type="entry name" value="CYB561D1/2"/>
</dbReference>
<reference evidence="15" key="1">
    <citation type="submission" date="2020-08" db="EMBL/GenBank/DDBJ databases">
        <title>Spodoptera exigua strain:BAW_Kor-Di-RS1 Genome sequencing and assembly.</title>
        <authorList>
            <person name="Kim J."/>
            <person name="Nam H.Y."/>
            <person name="Kwon M."/>
            <person name="Choi J.H."/>
            <person name="Cho S.R."/>
            <person name="Kim G.-H."/>
        </authorList>
    </citation>
    <scope>NUCLEOTIDE SEQUENCE</scope>
    <source>
        <strain evidence="15">BAW_Kor-Di-RS1</strain>
        <tissue evidence="15">Whole-body</tissue>
    </source>
</reference>
<evidence type="ECO:0000256" key="11">
    <source>
        <dbReference type="ARBA" id="ARBA00024225"/>
    </source>
</evidence>
<feature type="domain" description="Cytochrome b561" evidence="14">
    <location>
        <begin position="252"/>
        <end position="379"/>
    </location>
</feature>
<feature type="transmembrane region" description="Helical" evidence="12">
    <location>
        <begin position="500"/>
        <end position="522"/>
    </location>
</feature>
<keyword evidence="5 12" id="KW-0812">Transmembrane</keyword>
<dbReference type="SMART" id="SM00665">
    <property type="entry name" value="B561"/>
    <property type="match status" value="2"/>
</dbReference>
<dbReference type="Proteomes" id="UP000648187">
    <property type="component" value="Unassembled WGS sequence"/>
</dbReference>
<dbReference type="PANTHER" id="PTHR15422:SF45">
    <property type="entry name" value="CYTOCHROME B561 DOMAIN-CONTAINING PROTEIN"/>
    <property type="match status" value="1"/>
</dbReference>
<protein>
    <recommendedName>
        <fullName evidence="11">ascorbate ferrireductase (transmembrane)</fullName>
        <ecNumber evidence="11">7.2.1.3</ecNumber>
    </recommendedName>
</protein>
<evidence type="ECO:0000313" key="15">
    <source>
        <dbReference type="EMBL" id="KAF9424824.1"/>
    </source>
</evidence>
<feature type="transmembrane region" description="Helical" evidence="12">
    <location>
        <begin position="333"/>
        <end position="354"/>
    </location>
</feature>
<dbReference type="GO" id="GO:0016020">
    <property type="term" value="C:membrane"/>
    <property type="evidence" value="ECO:0007669"/>
    <property type="project" value="UniProtKB-SubCell"/>
</dbReference>